<evidence type="ECO:0000256" key="8">
    <source>
        <dbReference type="ARBA" id="ARBA00023157"/>
    </source>
</evidence>
<evidence type="ECO:0000313" key="12">
    <source>
        <dbReference type="Proteomes" id="UP000266183"/>
    </source>
</evidence>
<dbReference type="Pfam" id="PF18962">
    <property type="entry name" value="Por_Secre_tail"/>
    <property type="match status" value="1"/>
</dbReference>
<protein>
    <submittedName>
        <fullName evidence="11">T9SS C-terminal target domain-containing protein</fullName>
    </submittedName>
</protein>
<dbReference type="InterPro" id="IPR013783">
    <property type="entry name" value="Ig-like_fold"/>
</dbReference>
<keyword evidence="3" id="KW-0479">Metal-binding</keyword>
<accession>A0A385SVT6</accession>
<dbReference type="InterPro" id="IPR008754">
    <property type="entry name" value="Peptidase_M43"/>
</dbReference>
<dbReference type="AlphaFoldDB" id="A0A385SVT6"/>
<dbReference type="EMBL" id="CP032382">
    <property type="protein sequence ID" value="AYB34277.1"/>
    <property type="molecule type" value="Genomic_DNA"/>
</dbReference>
<gene>
    <name evidence="11" type="ORF">D4L85_28495</name>
</gene>
<dbReference type="GO" id="GO:0008237">
    <property type="term" value="F:metallopeptidase activity"/>
    <property type="evidence" value="ECO:0007669"/>
    <property type="project" value="UniProtKB-KW"/>
</dbReference>
<keyword evidence="6" id="KW-0862">Zinc</keyword>
<dbReference type="NCBIfam" id="TIGR04183">
    <property type="entry name" value="Por_Secre_tail"/>
    <property type="match status" value="1"/>
</dbReference>
<evidence type="ECO:0000256" key="2">
    <source>
        <dbReference type="ARBA" id="ARBA00022670"/>
    </source>
</evidence>
<evidence type="ECO:0000256" key="7">
    <source>
        <dbReference type="ARBA" id="ARBA00023049"/>
    </source>
</evidence>
<dbReference type="GO" id="GO:0046872">
    <property type="term" value="F:metal ion binding"/>
    <property type="evidence" value="ECO:0007669"/>
    <property type="project" value="UniProtKB-KW"/>
</dbReference>
<keyword evidence="8" id="KW-1015">Disulfide bond</keyword>
<evidence type="ECO:0000313" key="11">
    <source>
        <dbReference type="EMBL" id="AYB34277.1"/>
    </source>
</evidence>
<dbReference type="Pfam" id="PF18911">
    <property type="entry name" value="PKD_4"/>
    <property type="match status" value="1"/>
</dbReference>
<dbReference type="Pfam" id="PF05572">
    <property type="entry name" value="Peptidase_M43"/>
    <property type="match status" value="1"/>
</dbReference>
<dbReference type="InterPro" id="IPR000601">
    <property type="entry name" value="PKD_dom"/>
</dbReference>
<keyword evidence="4 9" id="KW-0732">Signal</keyword>
<dbReference type="Gene3D" id="3.40.390.10">
    <property type="entry name" value="Collagenase (Catalytic Domain)"/>
    <property type="match status" value="1"/>
</dbReference>
<proteinExistence type="inferred from homology"/>
<organism evidence="11 12">
    <name type="scientific">Chryseolinea soli</name>
    <dbReference type="NCBI Taxonomy" id="2321403"/>
    <lineage>
        <taxon>Bacteria</taxon>
        <taxon>Pseudomonadati</taxon>
        <taxon>Bacteroidota</taxon>
        <taxon>Cytophagia</taxon>
        <taxon>Cytophagales</taxon>
        <taxon>Fulvivirgaceae</taxon>
        <taxon>Chryseolinea</taxon>
    </lineage>
</organism>
<dbReference type="PROSITE" id="PS50093">
    <property type="entry name" value="PKD"/>
    <property type="match status" value="1"/>
</dbReference>
<feature type="chain" id="PRO_5017267251" evidence="9">
    <location>
        <begin position="26"/>
        <end position="797"/>
    </location>
</feature>
<evidence type="ECO:0000256" key="3">
    <source>
        <dbReference type="ARBA" id="ARBA00022723"/>
    </source>
</evidence>
<dbReference type="InterPro" id="IPR024079">
    <property type="entry name" value="MetalloPept_cat_dom_sf"/>
</dbReference>
<evidence type="ECO:0000256" key="5">
    <source>
        <dbReference type="ARBA" id="ARBA00022801"/>
    </source>
</evidence>
<keyword evidence="7" id="KW-0482">Metalloprotease</keyword>
<dbReference type="InterPro" id="IPR026444">
    <property type="entry name" value="Secre_tail"/>
</dbReference>
<comment type="similarity">
    <text evidence="1">Belongs to the peptidase M43B family.</text>
</comment>
<dbReference type="Proteomes" id="UP000266183">
    <property type="component" value="Chromosome"/>
</dbReference>
<keyword evidence="2" id="KW-0645">Protease</keyword>
<dbReference type="KEGG" id="chk:D4L85_28495"/>
<feature type="domain" description="PKD" evidence="10">
    <location>
        <begin position="373"/>
        <end position="443"/>
    </location>
</feature>
<keyword evidence="12" id="KW-1185">Reference proteome</keyword>
<reference evidence="12" key="1">
    <citation type="submission" date="2018-09" db="EMBL/GenBank/DDBJ databases">
        <title>Chryseolinea sp. KIS68-18 isolated from soil.</title>
        <authorList>
            <person name="Weon H.-Y."/>
            <person name="Kwon S.-W."/>
            <person name="Lee S.A."/>
        </authorList>
    </citation>
    <scope>NUCLEOTIDE SEQUENCE [LARGE SCALE GENOMIC DNA]</scope>
    <source>
        <strain evidence="12">KIS68-18</strain>
    </source>
</reference>
<evidence type="ECO:0000256" key="1">
    <source>
        <dbReference type="ARBA" id="ARBA00008721"/>
    </source>
</evidence>
<name>A0A385SVT6_9BACT</name>
<dbReference type="CDD" id="cd00146">
    <property type="entry name" value="PKD"/>
    <property type="match status" value="1"/>
</dbReference>
<dbReference type="PANTHER" id="PTHR47466:SF1">
    <property type="entry name" value="METALLOPROTEASE MEP1 (AFU_ORTHOLOGUE AFUA_1G07730)-RELATED"/>
    <property type="match status" value="1"/>
</dbReference>
<sequence>MTKSMIRRVLFIAACTLASWHAAKAQSIRQCATMEQDSINKLKYPWRSSFDDLEQLIQQTLQQEARNPSNGRTEDIVITIPIIVHVVHKGEAIGTGRNLSQAQIQSQIAVLNEDFRRKVGSNGYSSDPRSADIEIEFCLAPVDQQGNPMAEPGIDRIANTQDTWTRTQIEAFKPQTIWNPSKYYNVWTLKFGGEDANLLGYAQFPDKSGLSGISDGGSASTDGVVIQYTSFGSAQKGNFPIMAEPYNKGRTLSHETGHWLGLRHIWGDGVCADDYVSDTPPAKGPSRGCPVTTLACDNSGPIMPQNYMDYSDDACMNIFTKGQKDRIRAVLVNSPRRKALYELGSLCTPIDPTAPPTVSFFADRTTCVLREAKVQFTSIATNFPTDYRWYFEGGTPDSSRAANPTIQYNVGGVYRVALVARNSKGYGDTLNIDQYIHVSNEGVCGSLTNFDPAYTPSVLNAADFGSNTGYLTGTNSSKNKAYSERFANVCGYAYVSGAKIKFASLADAPDDATITVTIYNALGYQGGPGAVLERKDVLLKQVKDDIANNRYTEVVLDRETPAAFGKPFHVGVEINNDAGYKLAIVSSANNEANNSTSWVQDATGEWRLMTIAYGANIAMDIEPIVGINPSVQISASKLLINPGEQVILNGRGATIFSWDSNDNVIHNVLGPQLVVNPTKTTTYTVNGSGLELCNATADQTVYVEGVTAVEKALETSIQVHPNPGTAVLNLTIDNDYVGDITLRMQSVLGQDVNPPQRLVKDNATLQTSLDTSLWPSGLYLMSIQMGQHSVLKKWIKK</sequence>
<feature type="signal peptide" evidence="9">
    <location>
        <begin position="1"/>
        <end position="25"/>
    </location>
</feature>
<dbReference type="PANTHER" id="PTHR47466">
    <property type="match status" value="1"/>
</dbReference>
<evidence type="ECO:0000256" key="4">
    <source>
        <dbReference type="ARBA" id="ARBA00022729"/>
    </source>
</evidence>
<evidence type="ECO:0000256" key="6">
    <source>
        <dbReference type="ARBA" id="ARBA00022833"/>
    </source>
</evidence>
<evidence type="ECO:0000259" key="10">
    <source>
        <dbReference type="PROSITE" id="PS50093"/>
    </source>
</evidence>
<keyword evidence="5" id="KW-0378">Hydrolase</keyword>
<evidence type="ECO:0000256" key="9">
    <source>
        <dbReference type="SAM" id="SignalP"/>
    </source>
</evidence>
<dbReference type="InterPro" id="IPR035986">
    <property type="entry name" value="PKD_dom_sf"/>
</dbReference>
<dbReference type="GO" id="GO:0006508">
    <property type="term" value="P:proteolysis"/>
    <property type="evidence" value="ECO:0007669"/>
    <property type="project" value="UniProtKB-KW"/>
</dbReference>
<dbReference type="SUPFAM" id="SSF55486">
    <property type="entry name" value="Metalloproteases ('zincins'), catalytic domain"/>
    <property type="match status" value="1"/>
</dbReference>
<dbReference type="SUPFAM" id="SSF49299">
    <property type="entry name" value="PKD domain"/>
    <property type="match status" value="1"/>
</dbReference>
<dbReference type="CDD" id="cd04275">
    <property type="entry name" value="ZnMc_pappalysin_like"/>
    <property type="match status" value="1"/>
</dbReference>
<dbReference type="Gene3D" id="2.60.40.10">
    <property type="entry name" value="Immunoglobulins"/>
    <property type="match status" value="1"/>
</dbReference>